<evidence type="ECO:0000313" key="2">
    <source>
        <dbReference type="EMBL" id="MZR24028.1"/>
    </source>
</evidence>
<comment type="caution">
    <text evidence="2">The sequence shown here is derived from an EMBL/GenBank/DDBJ whole genome shotgun (WGS) entry which is preliminary data.</text>
</comment>
<dbReference type="Gene3D" id="1.10.10.10">
    <property type="entry name" value="Winged helix-like DNA-binding domain superfamily/Winged helix DNA-binding domain"/>
    <property type="match status" value="1"/>
</dbReference>
<evidence type="ECO:0000259" key="1">
    <source>
        <dbReference type="Pfam" id="PF12802"/>
    </source>
</evidence>
<feature type="domain" description="HTH marR-type" evidence="1">
    <location>
        <begin position="8"/>
        <end position="57"/>
    </location>
</feature>
<dbReference type="InterPro" id="IPR036388">
    <property type="entry name" value="WH-like_DNA-bd_sf"/>
</dbReference>
<name>A0A845MJC1_9PROT</name>
<dbReference type="CDD" id="cd00090">
    <property type="entry name" value="HTH_ARSR"/>
    <property type="match status" value="1"/>
</dbReference>
<dbReference type="Pfam" id="PF12802">
    <property type="entry name" value="MarR_2"/>
    <property type="match status" value="1"/>
</dbReference>
<dbReference type="InterPro" id="IPR000835">
    <property type="entry name" value="HTH_MarR-typ"/>
</dbReference>
<protein>
    <submittedName>
        <fullName evidence="2">MarR family transcriptional regulator</fullName>
    </submittedName>
</protein>
<evidence type="ECO:0000313" key="3">
    <source>
        <dbReference type="Proteomes" id="UP000445696"/>
    </source>
</evidence>
<accession>A0A845MJC1</accession>
<dbReference type="RefSeq" id="WP_161340490.1">
    <property type="nucleotide sequence ID" value="NZ_JBHSDG010000003.1"/>
</dbReference>
<sequence>MKKTPLDQILYFLKSRGPATAGDIGNFLDISKPGAQQNLAKAAREGLIYFEDRAEGRGRPRRYWHLTEKGHARFPDRHSDLSVDLLKSAEKLFGAEGLEKLIRDREAETLAKYREKLESEADIAGKIARLAALRNAEGYMASWREIGGGEYLFIENHCPICAAAAFCQGLCRSELEIFRKAFGAHATVERTDHILSGARRCAYRICKTPQAE</sequence>
<organism evidence="2 3">
    <name type="scientific">Sneathiella chungangensis</name>
    <dbReference type="NCBI Taxonomy" id="1418234"/>
    <lineage>
        <taxon>Bacteria</taxon>
        <taxon>Pseudomonadati</taxon>
        <taxon>Pseudomonadota</taxon>
        <taxon>Alphaproteobacteria</taxon>
        <taxon>Sneathiellales</taxon>
        <taxon>Sneathiellaceae</taxon>
        <taxon>Sneathiella</taxon>
    </lineage>
</organism>
<keyword evidence="3" id="KW-1185">Reference proteome</keyword>
<proteinExistence type="predicted"/>
<reference evidence="2 3" key="1">
    <citation type="journal article" date="2014" name="Int. J. Syst. Evol. Microbiol.">
        <title>Sneathiella chungangensis sp. nov., isolated from a marine sand, and emended description of the genus Sneathiella.</title>
        <authorList>
            <person name="Siamphan C."/>
            <person name="Kim H."/>
            <person name="Lee J.S."/>
            <person name="Kim W."/>
        </authorList>
    </citation>
    <scope>NUCLEOTIDE SEQUENCE [LARGE SCALE GENOMIC DNA]</scope>
    <source>
        <strain evidence="2 3">KCTC 32476</strain>
    </source>
</reference>
<gene>
    <name evidence="2" type="ORF">GQF03_16960</name>
</gene>
<dbReference type="GO" id="GO:0003700">
    <property type="term" value="F:DNA-binding transcription factor activity"/>
    <property type="evidence" value="ECO:0007669"/>
    <property type="project" value="InterPro"/>
</dbReference>
<dbReference type="InterPro" id="IPR011991">
    <property type="entry name" value="ArsR-like_HTH"/>
</dbReference>
<dbReference type="SUPFAM" id="SSF46785">
    <property type="entry name" value="Winged helix' DNA-binding domain"/>
    <property type="match status" value="1"/>
</dbReference>
<dbReference type="AlphaFoldDB" id="A0A845MJC1"/>
<dbReference type="InterPro" id="IPR036390">
    <property type="entry name" value="WH_DNA-bd_sf"/>
</dbReference>
<dbReference type="EMBL" id="WTVA01000015">
    <property type="protein sequence ID" value="MZR24028.1"/>
    <property type="molecule type" value="Genomic_DNA"/>
</dbReference>
<dbReference type="OrthoDB" id="155998at2"/>
<dbReference type="Proteomes" id="UP000445696">
    <property type="component" value="Unassembled WGS sequence"/>
</dbReference>